<evidence type="ECO:0000256" key="4">
    <source>
        <dbReference type="ARBA" id="ARBA00023136"/>
    </source>
</evidence>
<name>A0A8K0Y1R4_9RHOB</name>
<dbReference type="PROSITE" id="PS50928">
    <property type="entry name" value="ABC_TM1"/>
    <property type="match status" value="2"/>
</dbReference>
<dbReference type="InterPro" id="IPR017664">
    <property type="entry name" value="AminoethylPonate_ABC_perm-1"/>
</dbReference>
<dbReference type="GO" id="GO:0055085">
    <property type="term" value="P:transmembrane transport"/>
    <property type="evidence" value="ECO:0007669"/>
    <property type="project" value="InterPro"/>
</dbReference>
<keyword evidence="2 5" id="KW-0812">Transmembrane</keyword>
<feature type="transmembrane region" description="Helical" evidence="5">
    <location>
        <begin position="410"/>
        <end position="437"/>
    </location>
</feature>
<keyword evidence="3 5" id="KW-1133">Transmembrane helix</keyword>
<feature type="transmembrane region" description="Helical" evidence="5">
    <location>
        <begin position="584"/>
        <end position="615"/>
    </location>
</feature>
<dbReference type="NCBIfam" id="TIGR03262">
    <property type="entry name" value="PhnU2"/>
    <property type="match status" value="1"/>
</dbReference>
<feature type="transmembrane region" description="Helical" evidence="5">
    <location>
        <begin position="187"/>
        <end position="209"/>
    </location>
</feature>
<evidence type="ECO:0000256" key="1">
    <source>
        <dbReference type="ARBA" id="ARBA00004651"/>
    </source>
</evidence>
<feature type="transmembrane region" description="Helical" evidence="5">
    <location>
        <begin position="221"/>
        <end position="243"/>
    </location>
</feature>
<feature type="domain" description="ABC transmembrane type-1" evidence="6">
    <location>
        <begin position="461"/>
        <end position="656"/>
    </location>
</feature>
<feature type="transmembrane region" description="Helical" evidence="5">
    <location>
        <begin position="31"/>
        <end position="52"/>
    </location>
</feature>
<feature type="transmembrane region" description="Helical" evidence="5">
    <location>
        <begin position="635"/>
        <end position="656"/>
    </location>
</feature>
<dbReference type="PANTHER" id="PTHR43496:SF1">
    <property type="entry name" value="POLYGALACTURONAN_RHAMNOGALACTURONAN TRANSPORT SYSTEM PERMEASE PROTEIN YTEP"/>
    <property type="match status" value="1"/>
</dbReference>
<evidence type="ECO:0000313" key="7">
    <source>
        <dbReference type="EMBL" id="MBL4918453.1"/>
    </source>
</evidence>
<dbReference type="InterPro" id="IPR000515">
    <property type="entry name" value="MetI-like"/>
</dbReference>
<keyword evidence="5" id="KW-0813">Transport</keyword>
<accession>A0A8K0Y1R4</accession>
<comment type="subcellular location">
    <subcellularLocation>
        <location evidence="1 5">Cell membrane</location>
        <topology evidence="1 5">Multi-pass membrane protein</topology>
    </subcellularLocation>
</comment>
<keyword evidence="8" id="KW-1185">Reference proteome</keyword>
<dbReference type="Proteomes" id="UP000648908">
    <property type="component" value="Unassembled WGS sequence"/>
</dbReference>
<dbReference type="RefSeq" id="WP_202689436.1">
    <property type="nucleotide sequence ID" value="NZ_JAESVN010000006.1"/>
</dbReference>
<comment type="caution">
    <text evidence="7">The sequence shown here is derived from an EMBL/GenBank/DDBJ whole genome shotgun (WGS) entry which is preliminary data.</text>
</comment>
<feature type="transmembrane region" description="Helical" evidence="5">
    <location>
        <begin position="467"/>
        <end position="486"/>
    </location>
</feature>
<protein>
    <submittedName>
        <fullName evidence="7">Putative 2-aminoethylphosphonate ABC transporter permease subunit</fullName>
    </submittedName>
</protein>
<dbReference type="GO" id="GO:0005886">
    <property type="term" value="C:plasma membrane"/>
    <property type="evidence" value="ECO:0007669"/>
    <property type="project" value="UniProtKB-SubCell"/>
</dbReference>
<feature type="transmembrane region" description="Helical" evidence="5">
    <location>
        <begin position="531"/>
        <end position="550"/>
    </location>
</feature>
<feature type="transmembrane region" description="Helical" evidence="5">
    <location>
        <begin position="361"/>
        <end position="379"/>
    </location>
</feature>
<evidence type="ECO:0000313" key="8">
    <source>
        <dbReference type="Proteomes" id="UP000648908"/>
    </source>
</evidence>
<evidence type="ECO:0000256" key="3">
    <source>
        <dbReference type="ARBA" id="ARBA00022989"/>
    </source>
</evidence>
<dbReference type="InterPro" id="IPR035906">
    <property type="entry name" value="MetI-like_sf"/>
</dbReference>
<evidence type="ECO:0000256" key="2">
    <source>
        <dbReference type="ARBA" id="ARBA00022692"/>
    </source>
</evidence>
<comment type="similarity">
    <text evidence="5">Belongs to the binding-protein-dependent transport system permease family.</text>
</comment>
<dbReference type="PANTHER" id="PTHR43496">
    <property type="entry name" value="PROTEIN LPLB"/>
    <property type="match status" value="1"/>
</dbReference>
<feature type="transmembrane region" description="Helical" evidence="5">
    <location>
        <begin position="263"/>
        <end position="285"/>
    </location>
</feature>
<feature type="transmembrane region" description="Helical" evidence="5">
    <location>
        <begin position="305"/>
        <end position="329"/>
    </location>
</feature>
<sequence length="673" mass="74614">MSGASVQTATALPPGRDTRLAVDRDGWIKRFFVIVIGLYLVGALALPLYAMLSKSFVTYSFDLSRYEVMRSDAEGNWGPARSLAAINDELGRFTPQDLASNVNGRLAPTEFFPDFSFRSPERWRIRGLDAESHYLVGLDLIRSDEWRELDSNTFRRVNLRPLPKTGMDNYSAYFSNPALFGSIGNSVTIAAISTVITLFLAFGFAYAINRTCMRFKSTFRMIAMMPILVPSLLPGIALVYMFGTQGYLTPLLMGHSIYGPIGIVIGSVFFTFPHAFLIISTALSIADQRQYEAAESLRASSWRTFWTVTIPGARYGLISAAFVTFTLVITDFGLPKVIGGQYNVLAVDIYKQVIGQQNFEMGAVVSVILLVPAVLAFVVDRIVTRRQVSLLSARSVPFQPRPDRKADRLWLLWCICVALFITSIIATCQAAALIRFWPYDLTPTLANYDFNRMDGGGWAAYWNSLQMAGWTAVVGTVIVFTGAYMVEKIDGFRSGRTLFQFLAMLPMAIPGMVLGLAYIFFFNDPANPANVIYGTMVILVVSTVTHFYTVGHLTALTALKQIDAEFEPVASSLRQPFWRLFGRVTVPVCLPTILDISIYMFVNAMTTVSAVVFLYSTKTALASVAVLNMDDAGTIAPAAAMGMMIFYTNAAARILHAMASRRIMRRTQAWRVR</sequence>
<dbReference type="EMBL" id="JAESVN010000006">
    <property type="protein sequence ID" value="MBL4918453.1"/>
    <property type="molecule type" value="Genomic_DNA"/>
</dbReference>
<evidence type="ECO:0000256" key="5">
    <source>
        <dbReference type="RuleBase" id="RU363032"/>
    </source>
</evidence>
<feature type="transmembrane region" description="Helical" evidence="5">
    <location>
        <begin position="498"/>
        <end position="519"/>
    </location>
</feature>
<gene>
    <name evidence="7" type="ORF">JL811_14595</name>
</gene>
<keyword evidence="4 5" id="KW-0472">Membrane</keyword>
<dbReference type="Gene3D" id="1.10.3720.10">
    <property type="entry name" value="MetI-like"/>
    <property type="match status" value="2"/>
</dbReference>
<dbReference type="SUPFAM" id="SSF161098">
    <property type="entry name" value="MetI-like"/>
    <property type="match status" value="2"/>
</dbReference>
<dbReference type="AlphaFoldDB" id="A0A8K0Y1R4"/>
<evidence type="ECO:0000259" key="6">
    <source>
        <dbReference type="PROSITE" id="PS50928"/>
    </source>
</evidence>
<dbReference type="CDD" id="cd06261">
    <property type="entry name" value="TM_PBP2"/>
    <property type="match status" value="2"/>
</dbReference>
<organism evidence="7 8">
    <name type="scientific">Szabonella alba</name>
    <dbReference type="NCBI Taxonomy" id="2804194"/>
    <lineage>
        <taxon>Bacteria</taxon>
        <taxon>Pseudomonadati</taxon>
        <taxon>Pseudomonadota</taxon>
        <taxon>Alphaproteobacteria</taxon>
        <taxon>Rhodobacterales</taxon>
        <taxon>Paracoccaceae</taxon>
        <taxon>Szabonella</taxon>
    </lineage>
</organism>
<reference evidence="7" key="1">
    <citation type="submission" date="2021-01" db="EMBL/GenBank/DDBJ databases">
        <title>Tabrizicola alba sp. nov. a motile alkaliphilic bacterium isolated from a soda lake.</title>
        <authorList>
            <person name="Szuroczki S."/>
            <person name="Abbaszade G."/>
            <person name="Schumann P."/>
            <person name="Toth E."/>
        </authorList>
    </citation>
    <scope>NUCLEOTIDE SEQUENCE</scope>
    <source>
        <strain evidence="7">DMG-N-6</strain>
    </source>
</reference>
<dbReference type="Pfam" id="PF00528">
    <property type="entry name" value="BPD_transp_1"/>
    <property type="match status" value="2"/>
</dbReference>
<proteinExistence type="inferred from homology"/>
<feature type="domain" description="ABC transmembrane type-1" evidence="6">
    <location>
        <begin position="183"/>
        <end position="380"/>
    </location>
</feature>